<dbReference type="PANTHER" id="PTHR35936">
    <property type="entry name" value="MEMBRANE-BOUND LYTIC MUREIN TRANSGLYCOSYLASE F"/>
    <property type="match status" value="1"/>
</dbReference>
<evidence type="ECO:0000256" key="3">
    <source>
        <dbReference type="SAM" id="Phobius"/>
    </source>
</evidence>
<evidence type="ECO:0000259" key="4">
    <source>
        <dbReference type="SMART" id="SM00062"/>
    </source>
</evidence>
<comment type="caution">
    <text evidence="5">The sequence shown here is derived from an EMBL/GenBank/DDBJ whole genome shotgun (WGS) entry which is preliminary data.</text>
</comment>
<gene>
    <name evidence="5" type="ORF">GCM10009775_35680</name>
</gene>
<dbReference type="Pfam" id="PF00497">
    <property type="entry name" value="SBP_bac_3"/>
    <property type="match status" value="1"/>
</dbReference>
<feature type="transmembrane region" description="Helical" evidence="3">
    <location>
        <begin position="38"/>
        <end position="60"/>
    </location>
</feature>
<keyword evidence="3" id="KW-0472">Membrane</keyword>
<name>A0ABN2Q0Y3_9MICO</name>
<dbReference type="Proteomes" id="UP001501343">
    <property type="component" value="Unassembled WGS sequence"/>
</dbReference>
<dbReference type="InterPro" id="IPR001638">
    <property type="entry name" value="Solute-binding_3/MltF_N"/>
</dbReference>
<dbReference type="EMBL" id="BAAAOF010000009">
    <property type="protein sequence ID" value="GAA1940654.1"/>
    <property type="molecule type" value="Genomic_DNA"/>
</dbReference>
<organism evidence="5 6">
    <name type="scientific">Microbacterium aoyamense</name>
    <dbReference type="NCBI Taxonomy" id="344166"/>
    <lineage>
        <taxon>Bacteria</taxon>
        <taxon>Bacillati</taxon>
        <taxon>Actinomycetota</taxon>
        <taxon>Actinomycetes</taxon>
        <taxon>Micrococcales</taxon>
        <taxon>Microbacteriaceae</taxon>
        <taxon>Microbacterium</taxon>
    </lineage>
</organism>
<keyword evidence="3" id="KW-0812">Transmembrane</keyword>
<dbReference type="SMART" id="SM00062">
    <property type="entry name" value="PBPb"/>
    <property type="match status" value="1"/>
</dbReference>
<keyword evidence="1" id="KW-0732">Signal</keyword>
<accession>A0ABN2Q0Y3</accession>
<evidence type="ECO:0000313" key="6">
    <source>
        <dbReference type="Proteomes" id="UP001501343"/>
    </source>
</evidence>
<dbReference type="PANTHER" id="PTHR35936:SF17">
    <property type="entry name" value="ARGININE-BINDING EXTRACELLULAR PROTEIN ARTP"/>
    <property type="match status" value="1"/>
</dbReference>
<dbReference type="Gene3D" id="3.40.190.10">
    <property type="entry name" value="Periplasmic binding protein-like II"/>
    <property type="match status" value="2"/>
</dbReference>
<keyword evidence="6" id="KW-1185">Reference proteome</keyword>
<evidence type="ECO:0000313" key="5">
    <source>
        <dbReference type="EMBL" id="GAA1940654.1"/>
    </source>
</evidence>
<evidence type="ECO:0000256" key="1">
    <source>
        <dbReference type="ARBA" id="ARBA00022729"/>
    </source>
</evidence>
<reference evidence="5 6" key="1">
    <citation type="journal article" date="2019" name="Int. J. Syst. Evol. Microbiol.">
        <title>The Global Catalogue of Microorganisms (GCM) 10K type strain sequencing project: providing services to taxonomists for standard genome sequencing and annotation.</title>
        <authorList>
            <consortium name="The Broad Institute Genomics Platform"/>
            <consortium name="The Broad Institute Genome Sequencing Center for Infectious Disease"/>
            <person name="Wu L."/>
            <person name="Ma J."/>
        </authorList>
    </citation>
    <scope>NUCLEOTIDE SEQUENCE [LARGE SCALE GENOMIC DNA]</scope>
    <source>
        <strain evidence="5 6">JCM 14900</strain>
    </source>
</reference>
<feature type="domain" description="Solute-binding protein family 3/N-terminal" evidence="4">
    <location>
        <begin position="73"/>
        <end position="299"/>
    </location>
</feature>
<feature type="region of interest" description="Disordered" evidence="2">
    <location>
        <begin position="1"/>
        <end position="23"/>
    </location>
</feature>
<evidence type="ECO:0000256" key="2">
    <source>
        <dbReference type="SAM" id="MobiDB-lite"/>
    </source>
</evidence>
<protein>
    <recommendedName>
        <fullName evidence="4">Solute-binding protein family 3/N-terminal domain-containing protein</fullName>
    </recommendedName>
</protein>
<proteinExistence type="predicted"/>
<keyword evidence="3" id="KW-1133">Transmembrane helix</keyword>
<sequence length="310" mass="33351">MCEHTDLSPQRFRNIADNPYATPPQEFRMRRTHRTQHAIFTGAFLGAVAIALAGCSSTAAPDESTETTADGESFTIPQQTGVPPWAYTNDADDLIGMLPDLSSALAPYLGVTIENERTTWENSLLGLESEKYVFVPGADATPERLEKFDFAIALQDGYGFQVKTGNPEIADDMMALCGLSIGLPASSSPIQSLEEQSAACVEAGEAPIDIKTFPDWASADLAAQSGQVDTATATLSSMGYQAAENPDKWTITGPRYLQLEIGFAVPKGSEWGPRLVDAFNEMIADGTYAAIFDTYGTPGMMIEESHLVTE</sequence>
<dbReference type="SUPFAM" id="SSF53850">
    <property type="entry name" value="Periplasmic binding protein-like II"/>
    <property type="match status" value="1"/>
</dbReference>